<name>A0A3B1CKY7_9ZZZZ</name>
<gene>
    <name evidence="2" type="ORF">MNBD_NITROSPIRAE01-1800</name>
</gene>
<keyword evidence="1" id="KW-0472">Membrane</keyword>
<evidence type="ECO:0000256" key="1">
    <source>
        <dbReference type="SAM" id="Phobius"/>
    </source>
</evidence>
<evidence type="ECO:0000313" key="2">
    <source>
        <dbReference type="EMBL" id="VAX30809.1"/>
    </source>
</evidence>
<accession>A0A3B1CKY7</accession>
<keyword evidence="1" id="KW-0812">Transmembrane</keyword>
<feature type="transmembrane region" description="Helical" evidence="1">
    <location>
        <begin position="12"/>
        <end position="32"/>
    </location>
</feature>
<keyword evidence="1" id="KW-1133">Transmembrane helix</keyword>
<proteinExistence type="predicted"/>
<organism evidence="2">
    <name type="scientific">hydrothermal vent metagenome</name>
    <dbReference type="NCBI Taxonomy" id="652676"/>
    <lineage>
        <taxon>unclassified sequences</taxon>
        <taxon>metagenomes</taxon>
        <taxon>ecological metagenomes</taxon>
    </lineage>
</organism>
<dbReference type="EMBL" id="UOGF01000065">
    <property type="protein sequence ID" value="VAX30809.1"/>
    <property type="molecule type" value="Genomic_DNA"/>
</dbReference>
<dbReference type="AlphaFoldDB" id="A0A3B1CKY7"/>
<protein>
    <submittedName>
        <fullName evidence="2">Uncharacterized protein</fullName>
    </submittedName>
</protein>
<reference evidence="2" key="1">
    <citation type="submission" date="2018-06" db="EMBL/GenBank/DDBJ databases">
        <authorList>
            <person name="Zhirakovskaya E."/>
        </authorList>
    </citation>
    <scope>NUCLEOTIDE SEQUENCE</scope>
</reference>
<sequence length="40" mass="4718">MAEIEGKSDAKIGKWLFYISIVFLFWISWYSMHAPPGFIH</sequence>